<accession>A0ABR3VI26</accession>
<feature type="region of interest" description="Disordered" evidence="1">
    <location>
        <begin position="26"/>
        <end position="145"/>
    </location>
</feature>
<evidence type="ECO:0000256" key="1">
    <source>
        <dbReference type="SAM" id="MobiDB-lite"/>
    </source>
</evidence>
<name>A0ABR3VI26_HUMIN</name>
<dbReference type="Proteomes" id="UP001583172">
    <property type="component" value="Unassembled WGS sequence"/>
</dbReference>
<keyword evidence="3" id="KW-1185">Reference proteome</keyword>
<protein>
    <submittedName>
        <fullName evidence="2">Uncharacterized protein</fullName>
    </submittedName>
</protein>
<evidence type="ECO:0000313" key="3">
    <source>
        <dbReference type="Proteomes" id="UP001583172"/>
    </source>
</evidence>
<comment type="caution">
    <text evidence="2">The sequence shown here is derived from an EMBL/GenBank/DDBJ whole genome shotgun (WGS) entry which is preliminary data.</text>
</comment>
<feature type="compositionally biased region" description="Basic and acidic residues" evidence="1">
    <location>
        <begin position="131"/>
        <end position="141"/>
    </location>
</feature>
<reference evidence="2 3" key="1">
    <citation type="journal article" date="2024" name="Commun. Biol.">
        <title>Comparative genomic analysis of thermophilic fungi reveals convergent evolutionary adaptations and gene losses.</title>
        <authorList>
            <person name="Steindorff A.S."/>
            <person name="Aguilar-Pontes M.V."/>
            <person name="Robinson A.J."/>
            <person name="Andreopoulos B."/>
            <person name="LaButti K."/>
            <person name="Kuo A."/>
            <person name="Mondo S."/>
            <person name="Riley R."/>
            <person name="Otillar R."/>
            <person name="Haridas S."/>
            <person name="Lipzen A."/>
            <person name="Grimwood J."/>
            <person name="Schmutz J."/>
            <person name="Clum A."/>
            <person name="Reid I.D."/>
            <person name="Moisan M.C."/>
            <person name="Butler G."/>
            <person name="Nguyen T.T.M."/>
            <person name="Dewar K."/>
            <person name="Conant G."/>
            <person name="Drula E."/>
            <person name="Henrissat B."/>
            <person name="Hansel C."/>
            <person name="Singer S."/>
            <person name="Hutchinson M.I."/>
            <person name="de Vries R.P."/>
            <person name="Natvig D.O."/>
            <person name="Powell A.J."/>
            <person name="Tsang A."/>
            <person name="Grigoriev I.V."/>
        </authorList>
    </citation>
    <scope>NUCLEOTIDE SEQUENCE [LARGE SCALE GENOMIC DNA]</scope>
    <source>
        <strain evidence="2 3">CBS 620.91</strain>
    </source>
</reference>
<proteinExistence type="predicted"/>
<sequence length="171" mass="18939">MSSASNRQQIRECSQAMCWIQHCQKPPAYGTGSHVQTAEAKHHHIPEPLATTSDSKDKDGQENSEKVRDTGCGITNLDGGEDKKALSSIVTHTGSTEDGDPEQESELEYVRNGESPPPRSMSASSVDSDTNVERRMEDGRRNQRKTRLWAQDQILGSGTWTHLRAFLCGRD</sequence>
<organism evidence="2 3">
    <name type="scientific">Humicola insolens</name>
    <name type="common">Soft-rot fungus</name>
    <dbReference type="NCBI Taxonomy" id="85995"/>
    <lineage>
        <taxon>Eukaryota</taxon>
        <taxon>Fungi</taxon>
        <taxon>Dikarya</taxon>
        <taxon>Ascomycota</taxon>
        <taxon>Pezizomycotina</taxon>
        <taxon>Sordariomycetes</taxon>
        <taxon>Sordariomycetidae</taxon>
        <taxon>Sordariales</taxon>
        <taxon>Chaetomiaceae</taxon>
        <taxon>Mycothermus</taxon>
    </lineage>
</organism>
<feature type="compositionally biased region" description="Basic and acidic residues" evidence="1">
    <location>
        <begin position="54"/>
        <end position="69"/>
    </location>
</feature>
<gene>
    <name evidence="2" type="ORF">VTJ49DRAFT_7531</name>
</gene>
<evidence type="ECO:0000313" key="2">
    <source>
        <dbReference type="EMBL" id="KAL1841015.1"/>
    </source>
</evidence>
<feature type="compositionally biased region" description="Acidic residues" evidence="1">
    <location>
        <begin position="97"/>
        <end position="107"/>
    </location>
</feature>
<dbReference type="EMBL" id="JAZGSY010000090">
    <property type="protein sequence ID" value="KAL1841015.1"/>
    <property type="molecule type" value="Genomic_DNA"/>
</dbReference>